<dbReference type="AlphaFoldDB" id="C9KJB5"/>
<evidence type="ECO:0000313" key="1">
    <source>
        <dbReference type="EMBL" id="EEX69981.1"/>
    </source>
</evidence>
<name>C9KJB5_9FIRM</name>
<dbReference type="HOGENOM" id="CLU_2382945_0_0_9"/>
<organism evidence="1 2">
    <name type="scientific">Mitsuokella multacida DSM 20544</name>
    <dbReference type="NCBI Taxonomy" id="500635"/>
    <lineage>
        <taxon>Bacteria</taxon>
        <taxon>Bacillati</taxon>
        <taxon>Bacillota</taxon>
        <taxon>Negativicutes</taxon>
        <taxon>Selenomonadales</taxon>
        <taxon>Selenomonadaceae</taxon>
        <taxon>Mitsuokella</taxon>
    </lineage>
</organism>
<dbReference type="GeneID" id="93480337"/>
<dbReference type="Proteomes" id="UP000003671">
    <property type="component" value="Unassembled WGS sequence"/>
</dbReference>
<keyword evidence="2" id="KW-1185">Reference proteome</keyword>
<reference evidence="1" key="1">
    <citation type="submission" date="2009-09" db="EMBL/GenBank/DDBJ databases">
        <authorList>
            <person name="Weinstock G."/>
            <person name="Sodergren E."/>
            <person name="Clifton S."/>
            <person name="Fulton L."/>
            <person name="Fulton B."/>
            <person name="Courtney L."/>
            <person name="Fronick C."/>
            <person name="Harrison M."/>
            <person name="Strong C."/>
            <person name="Farmer C."/>
            <person name="Delahaunty K."/>
            <person name="Markovic C."/>
            <person name="Hall O."/>
            <person name="Minx P."/>
            <person name="Tomlinson C."/>
            <person name="Mitreva M."/>
            <person name="Nelson J."/>
            <person name="Hou S."/>
            <person name="Wollam A."/>
            <person name="Pepin K.H."/>
            <person name="Johnson M."/>
            <person name="Bhonagiri V."/>
            <person name="Nash W.E."/>
            <person name="Warren W."/>
            <person name="Chinwalla A."/>
            <person name="Mardis E.R."/>
            <person name="Wilson R.K."/>
        </authorList>
    </citation>
    <scope>NUCLEOTIDE SEQUENCE [LARGE SCALE GENOMIC DNA]</scope>
    <source>
        <strain evidence="1">DSM 20544</strain>
    </source>
</reference>
<dbReference type="RefSeq" id="WP_005838963.1">
    <property type="nucleotide sequence ID" value="NZ_GG697141.2"/>
</dbReference>
<proteinExistence type="predicted"/>
<dbReference type="STRING" id="500635.MITSMUL_03112"/>
<protein>
    <submittedName>
        <fullName evidence="1">Uncharacterized protein</fullName>
    </submittedName>
</protein>
<sequence length="94" mass="11003">MTMDKNTNKKNLFYAKFWSRGVGCGGFSSYAFTSDEEREKWMHQRRFVIAEEEGDPVVCYADYEDMQKSYGNNFCVILDRMSQTITFALAVKRL</sequence>
<comment type="caution">
    <text evidence="1">The sequence shown here is derived from an EMBL/GenBank/DDBJ whole genome shotgun (WGS) entry which is preliminary data.</text>
</comment>
<accession>C9KJB5</accession>
<dbReference type="EMBL" id="ABWK02000001">
    <property type="protein sequence ID" value="EEX69981.1"/>
    <property type="molecule type" value="Genomic_DNA"/>
</dbReference>
<evidence type="ECO:0000313" key="2">
    <source>
        <dbReference type="Proteomes" id="UP000003671"/>
    </source>
</evidence>
<gene>
    <name evidence="1" type="ORF">MITSMUL_03112</name>
</gene>